<reference evidence="10" key="1">
    <citation type="submission" date="2017-05" db="EMBL/GenBank/DDBJ databases">
        <title>Improved OligoMM genomes.</title>
        <authorList>
            <person name="Garzetti D."/>
        </authorList>
    </citation>
    <scope>NUCLEOTIDE SEQUENCE [LARGE SCALE GENOMIC DNA]</scope>
    <source>
        <strain evidence="10">YL45</strain>
    </source>
</reference>
<comment type="cofactor">
    <cofactor evidence="7">
        <name>FMN</name>
        <dbReference type="ChEBI" id="CHEBI:58210"/>
    </cofactor>
    <text evidence="7">Binds 1 FMN non-covalently per subunit.</text>
</comment>
<comment type="function">
    <text evidence="7">Catalyzes the 6-electron oxidation of protoporphyrinogen IX to form protoporphyrin IX; under anaerobic conditions uses menaquinone as an electron acceptor, under aerobic conditions uses ubiquinone as an electron acceptor.</text>
</comment>
<keyword evidence="5" id="KW-0472">Membrane</keyword>
<dbReference type="EMBL" id="NHMP01000004">
    <property type="protein sequence ID" value="OXE47741.1"/>
    <property type="molecule type" value="Genomic_DNA"/>
</dbReference>
<dbReference type="InterPro" id="IPR029039">
    <property type="entry name" value="Flavoprotein-like_sf"/>
</dbReference>
<comment type="catalytic activity">
    <reaction evidence="7">
        <text>protoporphyrinogen IX + 3 a ubiquinone = protoporphyrin IX + 3 a ubiquinol</text>
        <dbReference type="Rhea" id="RHEA:63936"/>
        <dbReference type="Rhea" id="RHEA-COMP:9565"/>
        <dbReference type="Rhea" id="RHEA-COMP:9566"/>
        <dbReference type="ChEBI" id="CHEBI:16389"/>
        <dbReference type="ChEBI" id="CHEBI:17976"/>
        <dbReference type="ChEBI" id="CHEBI:57306"/>
        <dbReference type="ChEBI" id="CHEBI:57307"/>
    </reaction>
</comment>
<dbReference type="UniPathway" id="UPA00251">
    <property type="reaction ID" value="UER00324"/>
</dbReference>
<dbReference type="EC" id="1.3.5.3" evidence="7"/>
<comment type="subcellular location">
    <subcellularLocation>
        <location evidence="7">Cell membrane</location>
        <topology evidence="7">Peripheral membrane protein</topology>
    </subcellularLocation>
</comment>
<dbReference type="AlphaFoldDB" id="A0A227KIF8"/>
<dbReference type="HAMAP" id="MF_00853">
    <property type="entry name" value="HemG"/>
    <property type="match status" value="1"/>
</dbReference>
<dbReference type="Proteomes" id="UP000214610">
    <property type="component" value="Unassembled WGS sequence"/>
</dbReference>
<accession>A0A227KIF8</accession>
<dbReference type="RefSeq" id="WP_066595264.1">
    <property type="nucleotide sequence ID" value="NZ_CAJTBZ010000007.1"/>
</dbReference>
<evidence type="ECO:0000313" key="10">
    <source>
        <dbReference type="Proteomes" id="UP000214610"/>
    </source>
</evidence>
<evidence type="ECO:0000256" key="1">
    <source>
        <dbReference type="ARBA" id="ARBA00022630"/>
    </source>
</evidence>
<evidence type="ECO:0000256" key="6">
    <source>
        <dbReference type="ARBA" id="ARBA00023244"/>
    </source>
</evidence>
<comment type="catalytic activity">
    <reaction evidence="7">
        <text>protoporphyrinogen IX + 3 a quinone = protoporphyrin IX + 3 a quinol</text>
        <dbReference type="Rhea" id="RHEA:65032"/>
        <dbReference type="ChEBI" id="CHEBI:24646"/>
        <dbReference type="ChEBI" id="CHEBI:57306"/>
        <dbReference type="ChEBI" id="CHEBI:57307"/>
        <dbReference type="ChEBI" id="CHEBI:132124"/>
        <dbReference type="EC" id="1.3.5.3"/>
    </reaction>
</comment>
<evidence type="ECO:0000313" key="9">
    <source>
        <dbReference type="EMBL" id="OXE47741.1"/>
    </source>
</evidence>
<dbReference type="GO" id="GO:0005886">
    <property type="term" value="C:plasma membrane"/>
    <property type="evidence" value="ECO:0007669"/>
    <property type="project" value="UniProtKB-SubCell"/>
</dbReference>
<dbReference type="GO" id="GO:0070819">
    <property type="term" value="F:menaquinone-dependent protoporphyrinogen oxidase activity"/>
    <property type="evidence" value="ECO:0007669"/>
    <property type="project" value="UniProtKB-UniRule"/>
</dbReference>
<sequence length="181" mass="21128">MKNILIVYYSRKGHTARMVRTIEDHLKEMGHNVTVMPVSEALLEGVDWDKYDFVLCGFPVLYGTYHPNVYEFVRNNCTRLDRKPNAMFNVTVVARSPFKATVEGNRYMQNFLTRSPWRPKDLKCFAGKIDYPNLNFFDKKCIQLIMKITNGPTDPTMCIDFTDWDDVKRYAEHIGKLAEQS</sequence>
<dbReference type="GO" id="GO:0006782">
    <property type="term" value="P:protoporphyrinogen IX biosynthetic process"/>
    <property type="evidence" value="ECO:0007669"/>
    <property type="project" value="UniProtKB-UniRule"/>
</dbReference>
<comment type="similarity">
    <text evidence="7">Belongs to the HemG family.</text>
</comment>
<proteinExistence type="inferred from homology"/>
<evidence type="ECO:0000259" key="8">
    <source>
        <dbReference type="PROSITE" id="PS50902"/>
    </source>
</evidence>
<dbReference type="InterPro" id="IPR052200">
    <property type="entry name" value="Protoporphyrinogen_IX_DH"/>
</dbReference>
<dbReference type="Gene3D" id="3.40.50.360">
    <property type="match status" value="1"/>
</dbReference>
<keyword evidence="3 7" id="KW-0547">Nucleotide-binding</keyword>
<dbReference type="InterPro" id="IPR026816">
    <property type="entry name" value="Flavodoxin_dom"/>
</dbReference>
<dbReference type="PANTHER" id="PTHR38030">
    <property type="entry name" value="PROTOPORPHYRINOGEN IX DEHYDROGENASE [MENAQUINONE]"/>
    <property type="match status" value="1"/>
</dbReference>
<comment type="catalytic activity">
    <reaction evidence="7">
        <text>protoporphyrinogen IX + 3 a menaquinone = protoporphyrin IX + 3 a menaquinol</text>
        <dbReference type="Rhea" id="RHEA:27409"/>
        <dbReference type="Rhea" id="RHEA-COMP:9537"/>
        <dbReference type="Rhea" id="RHEA-COMP:9539"/>
        <dbReference type="ChEBI" id="CHEBI:16374"/>
        <dbReference type="ChEBI" id="CHEBI:18151"/>
        <dbReference type="ChEBI" id="CHEBI:57306"/>
        <dbReference type="ChEBI" id="CHEBI:57307"/>
        <dbReference type="EC" id="1.3.5.3"/>
    </reaction>
</comment>
<dbReference type="PANTHER" id="PTHR38030:SF2">
    <property type="entry name" value="PROTOPORPHYRINOGEN IX DEHYDROGENASE [QUINONE]"/>
    <property type="match status" value="1"/>
</dbReference>
<evidence type="ECO:0000256" key="4">
    <source>
        <dbReference type="ARBA" id="ARBA00023002"/>
    </source>
</evidence>
<dbReference type="CDD" id="cd00133">
    <property type="entry name" value="PTS_IIB"/>
    <property type="match status" value="1"/>
</dbReference>
<keyword evidence="2 7" id="KW-0288">FMN</keyword>
<keyword evidence="7" id="KW-1003">Cell membrane</keyword>
<dbReference type="PROSITE" id="PS50902">
    <property type="entry name" value="FLAVODOXIN_LIKE"/>
    <property type="match status" value="1"/>
</dbReference>
<keyword evidence="4 7" id="KW-0560">Oxidoreductase</keyword>
<comment type="pathway">
    <text evidence="7">Porphyrin-containing compound metabolism; protoporphyrin-IX biosynthesis; protoporphyrin-IX from protoporphyrinogen-IX: step 1/1.</text>
</comment>
<gene>
    <name evidence="7 9" type="primary">hemG</name>
    <name evidence="9" type="ORF">ADH67_08155</name>
</gene>
<evidence type="ECO:0000256" key="5">
    <source>
        <dbReference type="ARBA" id="ARBA00023136"/>
    </source>
</evidence>
<protein>
    <recommendedName>
        <fullName evidence="7">Protoporphyrinogen IX dehydrogenase [quinone]</fullName>
        <ecNumber evidence="7">1.3.5.3</ecNumber>
    </recommendedName>
    <alternativeName>
        <fullName evidence="7">Protoporphyrinogen IX dehydrogenase [menaquinone]</fullName>
    </alternativeName>
    <alternativeName>
        <fullName evidence="7">Protoporphyrinogen IX dehydrogenase [ubiquinone]</fullName>
    </alternativeName>
    <alternativeName>
        <fullName evidence="7">Protoporphyrinogen oxidase</fullName>
        <shortName evidence="7">PPO</shortName>
    </alternativeName>
</protein>
<evidence type="ECO:0000256" key="3">
    <source>
        <dbReference type="ARBA" id="ARBA00022741"/>
    </source>
</evidence>
<keyword evidence="1 7" id="KW-0285">Flavoprotein</keyword>
<evidence type="ECO:0000256" key="2">
    <source>
        <dbReference type="ARBA" id="ARBA00022643"/>
    </source>
</evidence>
<evidence type="ECO:0000256" key="7">
    <source>
        <dbReference type="HAMAP-Rule" id="MF_00853"/>
    </source>
</evidence>
<feature type="domain" description="Flavodoxin-like" evidence="8">
    <location>
        <begin position="4"/>
        <end position="181"/>
    </location>
</feature>
<dbReference type="Pfam" id="PF12724">
    <property type="entry name" value="Flavodoxin_5"/>
    <property type="match status" value="1"/>
</dbReference>
<dbReference type="InterPro" id="IPR044264">
    <property type="entry name" value="HemG"/>
</dbReference>
<dbReference type="SUPFAM" id="SSF52218">
    <property type="entry name" value="Flavoproteins"/>
    <property type="match status" value="1"/>
</dbReference>
<dbReference type="GO" id="GO:0004729">
    <property type="term" value="F:oxygen-dependent protoporphyrinogen oxidase activity"/>
    <property type="evidence" value="ECO:0007669"/>
    <property type="project" value="InterPro"/>
</dbReference>
<dbReference type="NCBIfam" id="NF008316">
    <property type="entry name" value="PRK11104.1"/>
    <property type="match status" value="1"/>
</dbReference>
<dbReference type="GeneID" id="78362774"/>
<keyword evidence="10" id="KW-1185">Reference proteome</keyword>
<keyword evidence="6 7" id="KW-0627">Porphyrin biosynthesis</keyword>
<comment type="caution">
    <text evidence="9">The sequence shown here is derived from an EMBL/GenBank/DDBJ whole genome shotgun (WGS) entry which is preliminary data.</text>
</comment>
<dbReference type="GO" id="GO:0010181">
    <property type="term" value="F:FMN binding"/>
    <property type="evidence" value="ECO:0007669"/>
    <property type="project" value="UniProtKB-UniRule"/>
</dbReference>
<dbReference type="InterPro" id="IPR008254">
    <property type="entry name" value="Flavodoxin/NO_synth"/>
</dbReference>
<name>A0A227KIF8_9BURK</name>
<organism evidence="9 10">
    <name type="scientific">Turicimonas muris</name>
    <dbReference type="NCBI Taxonomy" id="1796652"/>
    <lineage>
        <taxon>Bacteria</taxon>
        <taxon>Pseudomonadati</taxon>
        <taxon>Pseudomonadota</taxon>
        <taxon>Betaproteobacteria</taxon>
        <taxon>Burkholderiales</taxon>
        <taxon>Sutterellaceae</taxon>
        <taxon>Turicimonas</taxon>
    </lineage>
</organism>